<gene>
    <name evidence="6" type="ORF">TCLT_LOCUS7668</name>
</gene>
<reference evidence="6 7" key="2">
    <citation type="submission" date="2018-11" db="EMBL/GenBank/DDBJ databases">
        <authorList>
            <consortium name="Pathogen Informatics"/>
        </authorList>
    </citation>
    <scope>NUCLEOTIDE SEQUENCE [LARGE SCALE GENOMIC DNA]</scope>
</reference>
<evidence type="ECO:0000313" key="6">
    <source>
        <dbReference type="EMBL" id="VDN05147.1"/>
    </source>
</evidence>
<dbReference type="InterPro" id="IPR036028">
    <property type="entry name" value="SH3-like_dom_sf"/>
</dbReference>
<reference evidence="8" key="1">
    <citation type="submission" date="2017-02" db="UniProtKB">
        <authorList>
            <consortium name="WormBaseParasite"/>
        </authorList>
    </citation>
    <scope>IDENTIFICATION</scope>
</reference>
<keyword evidence="1 2" id="KW-0728">SH3 domain</keyword>
<proteinExistence type="predicted"/>
<dbReference type="GO" id="GO:0007015">
    <property type="term" value="P:actin filament organization"/>
    <property type="evidence" value="ECO:0007669"/>
    <property type="project" value="TreeGrafter"/>
</dbReference>
<dbReference type="AlphaFoldDB" id="A0A0N5D401"/>
<dbReference type="PANTHER" id="PTHR14167:SF92">
    <property type="entry name" value="CIN85 AND CD2AP RELATED, ISOFORM J"/>
    <property type="match status" value="1"/>
</dbReference>
<protein>
    <submittedName>
        <fullName evidence="8">SH3 domain-containing protein</fullName>
    </submittedName>
</protein>
<name>A0A0N5D401_THECL</name>
<evidence type="ECO:0000313" key="8">
    <source>
        <dbReference type="WBParaSite" id="TCLT_0000767901-mRNA-1"/>
    </source>
</evidence>
<sequence length="417" mass="46769">MSIRSATVQYSYKAAHEDELNLEVNDVIDVLEEAEAGWMKGELRSTGQIGLFPTNFVQFLARVLFTYSPKHDDELALREVGQVVTIVSKSVEDAGWFVAEVDGKRGLIPDGFVEILRPSTSVCPRNQESHKVTFLKKINQRFLLFIITICSEMLINFRISTINLWKLNEIQMPPPPNMPVKLPPKSAAVSSSSTRRATTSSVFAQMHSSLADAFTKPPKQFSNRSMKTEEKSAVEIRPGDRLSHITTTRPKQPNKRPPSTILRMKSNENAVDDTALIKELGSVSPMAVPYLTNTSPPHSLSPAKLILFATLNVILPISLKALDSFSMRNSMINLILYLLLFYYLVLSLFVVPAVKSMKTYQNPPPKNADNDGSGNFVTRSEYQCLLEQLEGIRTEMNKFRVEMSQKISTLEAQIIEQ</sequence>
<dbReference type="Pfam" id="PF00018">
    <property type="entry name" value="SH3_1"/>
    <property type="match status" value="1"/>
</dbReference>
<evidence type="ECO:0000256" key="3">
    <source>
        <dbReference type="SAM" id="MobiDB-lite"/>
    </source>
</evidence>
<dbReference type="STRING" id="103827.A0A0N5D401"/>
<keyword evidence="4" id="KW-0812">Transmembrane</keyword>
<evidence type="ECO:0000256" key="1">
    <source>
        <dbReference type="ARBA" id="ARBA00022443"/>
    </source>
</evidence>
<organism evidence="8">
    <name type="scientific">Thelazia callipaeda</name>
    <name type="common">Oriental eyeworm</name>
    <name type="synonym">Parasitic nematode</name>
    <dbReference type="NCBI Taxonomy" id="103827"/>
    <lineage>
        <taxon>Eukaryota</taxon>
        <taxon>Metazoa</taxon>
        <taxon>Ecdysozoa</taxon>
        <taxon>Nematoda</taxon>
        <taxon>Chromadorea</taxon>
        <taxon>Rhabditida</taxon>
        <taxon>Spirurina</taxon>
        <taxon>Spiruromorpha</taxon>
        <taxon>Thelazioidea</taxon>
        <taxon>Thelaziidae</taxon>
        <taxon>Thelazia</taxon>
    </lineage>
</organism>
<feature type="domain" description="SH3" evidence="5">
    <location>
        <begin position="1"/>
        <end position="62"/>
    </location>
</feature>
<feature type="region of interest" description="Disordered" evidence="3">
    <location>
        <begin position="215"/>
        <end position="238"/>
    </location>
</feature>
<dbReference type="EMBL" id="UYYF01004534">
    <property type="protein sequence ID" value="VDN05147.1"/>
    <property type="molecule type" value="Genomic_DNA"/>
</dbReference>
<dbReference type="PANTHER" id="PTHR14167">
    <property type="entry name" value="SH3 DOMAIN-CONTAINING"/>
    <property type="match status" value="1"/>
</dbReference>
<dbReference type="OMA" id="YKAAHED"/>
<evidence type="ECO:0000313" key="7">
    <source>
        <dbReference type="Proteomes" id="UP000276776"/>
    </source>
</evidence>
<accession>A0A0N5D401</accession>
<dbReference type="InterPro" id="IPR001452">
    <property type="entry name" value="SH3_domain"/>
</dbReference>
<dbReference type="Pfam" id="PF07653">
    <property type="entry name" value="SH3_2"/>
    <property type="match status" value="1"/>
</dbReference>
<dbReference type="SMART" id="SM00326">
    <property type="entry name" value="SH3"/>
    <property type="match status" value="2"/>
</dbReference>
<evidence type="ECO:0000256" key="2">
    <source>
        <dbReference type="PROSITE-ProRule" id="PRU00192"/>
    </source>
</evidence>
<dbReference type="SUPFAM" id="SSF50044">
    <property type="entry name" value="SH3-domain"/>
    <property type="match status" value="2"/>
</dbReference>
<dbReference type="Proteomes" id="UP000276776">
    <property type="component" value="Unassembled WGS sequence"/>
</dbReference>
<dbReference type="WBParaSite" id="TCLT_0000767901-mRNA-1">
    <property type="protein sequence ID" value="TCLT_0000767901-mRNA-1"/>
    <property type="gene ID" value="TCLT_0000767901"/>
</dbReference>
<keyword evidence="4" id="KW-1133">Transmembrane helix</keyword>
<feature type="compositionally biased region" description="Basic and acidic residues" evidence="3">
    <location>
        <begin position="226"/>
        <end position="238"/>
    </location>
</feature>
<dbReference type="OrthoDB" id="10255964at2759"/>
<keyword evidence="4" id="KW-0472">Membrane</keyword>
<dbReference type="GO" id="GO:0016477">
    <property type="term" value="P:cell migration"/>
    <property type="evidence" value="ECO:0007669"/>
    <property type="project" value="TreeGrafter"/>
</dbReference>
<evidence type="ECO:0000259" key="5">
    <source>
        <dbReference type="PROSITE" id="PS50002"/>
    </source>
</evidence>
<feature type="transmembrane region" description="Helical" evidence="4">
    <location>
        <begin position="334"/>
        <end position="354"/>
    </location>
</feature>
<dbReference type="PROSITE" id="PS50002">
    <property type="entry name" value="SH3"/>
    <property type="match status" value="1"/>
</dbReference>
<evidence type="ECO:0000256" key="4">
    <source>
        <dbReference type="SAM" id="Phobius"/>
    </source>
</evidence>
<dbReference type="Gene3D" id="2.30.30.40">
    <property type="entry name" value="SH3 Domains"/>
    <property type="match status" value="2"/>
</dbReference>
<keyword evidence="7" id="KW-1185">Reference proteome</keyword>
<dbReference type="InterPro" id="IPR050384">
    <property type="entry name" value="Endophilin_SH3RF"/>
</dbReference>